<dbReference type="KEGG" id="bbes:BESB_072910"/>
<feature type="signal peptide" evidence="2">
    <location>
        <begin position="1"/>
        <end position="32"/>
    </location>
</feature>
<comment type="caution">
    <text evidence="3">The sequence shown here is derived from an EMBL/GenBank/DDBJ whole genome shotgun (WGS) entry which is preliminary data.</text>
</comment>
<proteinExistence type="predicted"/>
<dbReference type="GeneID" id="40312217"/>
<feature type="compositionally biased region" description="Polar residues" evidence="1">
    <location>
        <begin position="323"/>
        <end position="338"/>
    </location>
</feature>
<feature type="region of interest" description="Disordered" evidence="1">
    <location>
        <begin position="389"/>
        <end position="413"/>
    </location>
</feature>
<evidence type="ECO:0000313" key="4">
    <source>
        <dbReference type="Proteomes" id="UP000224006"/>
    </source>
</evidence>
<reference evidence="3 4" key="1">
    <citation type="submission" date="2017-09" db="EMBL/GenBank/DDBJ databases">
        <title>Genome sequencing of Besnoitia besnoiti strain Bb-Ger1.</title>
        <authorList>
            <person name="Schares G."/>
            <person name="Venepally P."/>
            <person name="Lorenzi H.A."/>
        </authorList>
    </citation>
    <scope>NUCLEOTIDE SEQUENCE [LARGE SCALE GENOMIC DNA]</scope>
    <source>
        <strain evidence="3 4">Bb-Ger1</strain>
    </source>
</reference>
<evidence type="ECO:0000256" key="1">
    <source>
        <dbReference type="SAM" id="MobiDB-lite"/>
    </source>
</evidence>
<feature type="chain" id="PRO_5013309984" evidence="2">
    <location>
        <begin position="33"/>
        <end position="1745"/>
    </location>
</feature>
<sequence>MAKYTWGPSLSSPLNMAALLLLLLVGALTVEAASRPSVYAQKGLEQLRRLRDEMNKNKEDMKQSGDLETPFNKYFRGGDSSFTDLANMDDQQLHVAFYMMSNPNRPSLLTLYFTRSLRQVSPGVFVVFSGGKVSESDSEGSRDEMFDTGFSPPAMNASATPGGDRLVHVMECTAVEGKIDCSGLAPGAKQPLYRGGIDATEVFQMVQPRTVGPAEYDEERPDSVPDYLSPADFMTLQRFTQAATASSRAFLEDPVNACLAQRRPTYICTLLQEFAATSVILEESGNLVCEAREAPSGKEIEAINASVKGQPVIRHGALAQPSGGVTSSAAGKTSSSHPPKTAGAASADIGAQAPKKESAFSKLKSLVPSFGRRRKDSYDVAAGISQLEEAAAEGEQSEGETAEANLNPPPYNPNSGQVGVPEAVVKAYEEARPLQQQVIDNFKRQVTEAAAKADDYAQASAYNAMQNALAKVSAGYHVRAGTNVIMSSCKRLLETLAANPPGNGVTVPLDTIRLQLISALTHDFAVAQAFLDYPLNIVQSALDNLSRQTVATALLEIAGIEELIHETAGVKSRLAAKGADTAENVRKEVLHEAYRQLKLELFQEIVVKVCDVIDNPDKFVQRILVTEPAPTTPLRTGGHLAAEYILHLRDDLCDVTSSDAQIFPSAPADEGLKDFPRHNLGERIMGWMDVMVRSKTVRKDLFKIIDFTKTQEVLNFANESWKAQIAELQGPATPAPGFYAITSSGCRNVNDEIKRRYFDLVAHNSAFMKLSRQRSDASRQRLVQKVAMLHNEGVLSQLPLSADYELMELADAMQKNFVAAPKQLLARRKAKHSPYGYLELCDLTCFRQVDKLHNDVMSTVFFSLDGTLMKVVSKVHRAYGIAKAFFQLGPNEQHIADPNLGMWARRLFNFWEAHNEVRNMQGVKTVKVNYKKLEKGEFTLDTVHMRDALVRYVNMLKADPATRDLMNLVIHTWIQVRGLRNAAKGFKDSKKVKDSLGESAVGAVFSKLWYEHDVTNLAPHQHLKPFGAPLASVALQIGFFLHTAVEEYKMSIFEKAGAQIKSWFMGIFSKNKRRSIPRTWQEVVAATRRQPRIDLKKYQGGLLVLKNLARMFRERFLHRFHMQGQGSRIDYNTPTLLIHALVALWMDPTLSRLDLSSPHIHQAKKLFWYNVWVNENGPSNAAARIVLVGCKRFTHLDAGVVRSVTTATGEVVQAGSDILKISKIRVNRSSIESYMNLLQASYEDPLTVIQVALDLAERCEGYTSAGDRRAHSFASSFAGESAAGDISAANAPTTGSFVESKEHASEAEDEDFDDDENVELFYQDLPKEGQSFAQLAKLKEKTKLKLLKSNGPKGQAAVATPKPIKVKAGSTDSETSAAILGSKFMLDLWCIKYKNMVVAKLAGIKTTDVAAMQKEIEKVYNAVGSIKIAVPAYKKLWDISIRCDWMVNYPDQDKMRASRAEMVSYALSKAGTGKKIKRALQKASSWIKKKALAFSKHLKRLKERVKGAIGKASPAKAKVRDWATVNAGLGHWTGKVYTTHLTFNEDEMACNGPHEPIRAVSWKDGFTTYASSSPRAEQNFVLCKVADGKHCWATREALFYKGWTGTPLYQHAHPAGFWLEEIAPSNGIYVVNRDGYLTTGSSLTLQDIFASAEPVALNPQAVMRIIGSDGNLIYEGPVSGVVQTPGGAVTMGSIRQLVSGVQAAGDNIEVRVNVAGPQLSSVAELSGVYKGRPDLYVRDSEHQGN</sequence>
<accession>A0A2A9M891</accession>
<evidence type="ECO:0000313" key="3">
    <source>
        <dbReference type="EMBL" id="PFH34139.1"/>
    </source>
</evidence>
<dbReference type="STRING" id="94643.A0A2A9M891"/>
<feature type="region of interest" description="Disordered" evidence="1">
    <location>
        <begin position="317"/>
        <end position="354"/>
    </location>
</feature>
<dbReference type="OrthoDB" id="329794at2759"/>
<feature type="compositionally biased region" description="Low complexity" evidence="1">
    <location>
        <begin position="342"/>
        <end position="353"/>
    </location>
</feature>
<name>A0A2A9M891_BESBE</name>
<dbReference type="VEuPathDB" id="ToxoDB:BESB_072910"/>
<feature type="region of interest" description="Disordered" evidence="1">
    <location>
        <begin position="1288"/>
        <end position="1313"/>
    </location>
</feature>
<feature type="compositionally biased region" description="Acidic residues" evidence="1">
    <location>
        <begin position="390"/>
        <end position="401"/>
    </location>
</feature>
<gene>
    <name evidence="3" type="ORF">BESB_072910</name>
</gene>
<dbReference type="EMBL" id="NWUJ01000007">
    <property type="protein sequence ID" value="PFH34139.1"/>
    <property type="molecule type" value="Genomic_DNA"/>
</dbReference>
<keyword evidence="2" id="KW-0732">Signal</keyword>
<protein>
    <submittedName>
        <fullName evidence="3">Rhoptry neck protein RON5</fullName>
    </submittedName>
</protein>
<dbReference type="RefSeq" id="XP_029218148.1">
    <property type="nucleotide sequence ID" value="XM_029365664.1"/>
</dbReference>
<organism evidence="3 4">
    <name type="scientific">Besnoitia besnoiti</name>
    <name type="common">Apicomplexan protozoan</name>
    <dbReference type="NCBI Taxonomy" id="94643"/>
    <lineage>
        <taxon>Eukaryota</taxon>
        <taxon>Sar</taxon>
        <taxon>Alveolata</taxon>
        <taxon>Apicomplexa</taxon>
        <taxon>Conoidasida</taxon>
        <taxon>Coccidia</taxon>
        <taxon>Eucoccidiorida</taxon>
        <taxon>Eimeriorina</taxon>
        <taxon>Sarcocystidae</taxon>
        <taxon>Besnoitia</taxon>
    </lineage>
</organism>
<dbReference type="Proteomes" id="UP000224006">
    <property type="component" value="Unassembled WGS sequence"/>
</dbReference>
<keyword evidence="4" id="KW-1185">Reference proteome</keyword>
<evidence type="ECO:0000256" key="2">
    <source>
        <dbReference type="SAM" id="SignalP"/>
    </source>
</evidence>